<feature type="domain" description="Chorismate mutase" evidence="3">
    <location>
        <begin position="2"/>
        <end position="93"/>
    </location>
</feature>
<gene>
    <name evidence="5" type="primary">tyrA</name>
    <name evidence="5" type="ORF">ACFSJ3_07670</name>
</gene>
<dbReference type="InterPro" id="IPR003099">
    <property type="entry name" value="Prephen_DH"/>
</dbReference>
<evidence type="ECO:0000256" key="2">
    <source>
        <dbReference type="PIRNR" id="PIRNR001499"/>
    </source>
</evidence>
<comment type="pathway">
    <text evidence="2">Amino-acid biosynthesis; L-tyrosine biosynthesis; (4-hydroxyphenyl)pyruvate from prephenate (NAD(+) route): step 1/1.</text>
</comment>
<comment type="subcellular location">
    <subcellularLocation>
        <location evidence="2">Cytoplasm</location>
    </subcellularLocation>
</comment>
<proteinExistence type="predicted"/>
<dbReference type="InterPro" id="IPR008927">
    <property type="entry name" value="6-PGluconate_DH-like_C_sf"/>
</dbReference>
<evidence type="ECO:0000259" key="4">
    <source>
        <dbReference type="PROSITE" id="PS51176"/>
    </source>
</evidence>
<dbReference type="EMBL" id="JBHUHT010000010">
    <property type="protein sequence ID" value="MFD2095859.1"/>
    <property type="molecule type" value="Genomic_DNA"/>
</dbReference>
<name>A0ABW4XL89_9GAMM</name>
<dbReference type="InterPro" id="IPR011277">
    <property type="entry name" value="CM_T"/>
</dbReference>
<dbReference type="Proteomes" id="UP001597380">
    <property type="component" value="Unassembled WGS sequence"/>
</dbReference>
<dbReference type="GO" id="GO:0004106">
    <property type="term" value="F:chorismate mutase activity"/>
    <property type="evidence" value="ECO:0007669"/>
    <property type="project" value="UniProtKB-EC"/>
</dbReference>
<keyword evidence="1 2" id="KW-0560">Oxidoreductase</keyword>
<dbReference type="Gene3D" id="1.20.59.10">
    <property type="entry name" value="Chorismate mutase"/>
    <property type="match status" value="1"/>
</dbReference>
<protein>
    <recommendedName>
        <fullName evidence="2">T-protein</fullName>
    </recommendedName>
</protein>
<dbReference type="InterPro" id="IPR046826">
    <property type="entry name" value="PDH_N"/>
</dbReference>
<dbReference type="PANTHER" id="PTHR21363">
    <property type="entry name" value="PREPHENATE DEHYDROGENASE"/>
    <property type="match status" value="1"/>
</dbReference>
<keyword evidence="2" id="KW-0520">NAD</keyword>
<dbReference type="InterPro" id="IPR036979">
    <property type="entry name" value="CM_dom_sf"/>
</dbReference>
<keyword evidence="2" id="KW-0827">Tyrosine biosynthesis</keyword>
<keyword evidence="6" id="KW-1185">Reference proteome</keyword>
<dbReference type="InterPro" id="IPR036263">
    <property type="entry name" value="Chorismate_II_sf"/>
</dbReference>
<dbReference type="Pfam" id="PF02153">
    <property type="entry name" value="PDH_N"/>
    <property type="match status" value="1"/>
</dbReference>
<comment type="caution">
    <text evidence="5">The sequence shown here is derived from an EMBL/GenBank/DDBJ whole genome shotgun (WGS) entry which is preliminary data.</text>
</comment>
<feature type="domain" description="Prephenate/arogenate dehydrogenase" evidence="4">
    <location>
        <begin position="102"/>
        <end position="364"/>
    </location>
</feature>
<dbReference type="Pfam" id="PF20463">
    <property type="entry name" value="PDH_C"/>
    <property type="match status" value="1"/>
</dbReference>
<keyword evidence="2 5" id="KW-0413">Isomerase</keyword>
<keyword evidence="2" id="KW-0963">Cytoplasm</keyword>
<accession>A0ABW4XL89</accession>
<dbReference type="PROSITE" id="PS51176">
    <property type="entry name" value="PDH_ADH"/>
    <property type="match status" value="1"/>
</dbReference>
<dbReference type="NCBIfam" id="NF008400">
    <property type="entry name" value="PRK11199.1"/>
    <property type="match status" value="1"/>
</dbReference>
<dbReference type="SUPFAM" id="SSF48179">
    <property type="entry name" value="6-phosphogluconate dehydrogenase C-terminal domain-like"/>
    <property type="match status" value="1"/>
</dbReference>
<dbReference type="Pfam" id="PF01817">
    <property type="entry name" value="CM_2"/>
    <property type="match status" value="1"/>
</dbReference>
<dbReference type="GO" id="GO:0008977">
    <property type="term" value="F:prephenate dehydrogenase (NAD+) activity"/>
    <property type="evidence" value="ECO:0007669"/>
    <property type="project" value="UniProtKB-EC"/>
</dbReference>
<dbReference type="SMART" id="SM00830">
    <property type="entry name" value="CM_2"/>
    <property type="match status" value="1"/>
</dbReference>
<dbReference type="RefSeq" id="WP_345340743.1">
    <property type="nucleotide sequence ID" value="NZ_BAABLI010000016.1"/>
</dbReference>
<dbReference type="SUPFAM" id="SSF48600">
    <property type="entry name" value="Chorismate mutase II"/>
    <property type="match status" value="1"/>
</dbReference>
<sequence>MNETPEALLRLRDKIDDVDQQLLKLLAERLQLVAEVGEVKSEHGLPIYVPSREAAMLAKRRQEAEALGVPADLIEDILRRAMRESYSSEKDTGFKTVNPAAGPIVVVGGNGQLGRLFVQMFELSGYEVKVLGSKDWDNASQILQGASVVMVTVPIAKTVGIIEQLEALPDDCILCDLTSTKTEPLKAMLAAHSGPVVGLHPMFGPDISSFAKQVIVVCDGRNTEKYQWLLDQFALWGAKLKQASAESHDEAMRLVQAMRHFSSFVYGLHLKSEDADIEQLLAFSSPIYRLELAMVGRLFAQDPALYADIILSSPDALTMFRRYIERFAEAVTCLENHDREGFIRQFSDVADWFGQYAQQFMGESKQMLLVAHDRRHID</sequence>
<dbReference type="InterPro" id="IPR046825">
    <property type="entry name" value="PDH_C"/>
</dbReference>
<dbReference type="Gene3D" id="1.10.3660.10">
    <property type="entry name" value="6-phosphogluconate dehydrogenase C-terminal like domain"/>
    <property type="match status" value="1"/>
</dbReference>
<dbReference type="InterPro" id="IPR008244">
    <property type="entry name" value="Chor_mut/prephenate_DH_T"/>
</dbReference>
<comment type="pathway">
    <text evidence="2">Metabolic intermediate biosynthesis; prephenate biosynthesis; prephenate from chorismate: step 1/1.</text>
</comment>
<keyword evidence="2" id="KW-0028">Amino-acid biosynthesis</keyword>
<dbReference type="PANTHER" id="PTHR21363:SF0">
    <property type="entry name" value="PREPHENATE DEHYDROGENASE [NADP(+)]"/>
    <property type="match status" value="1"/>
</dbReference>
<evidence type="ECO:0000313" key="6">
    <source>
        <dbReference type="Proteomes" id="UP001597380"/>
    </source>
</evidence>
<evidence type="ECO:0000256" key="1">
    <source>
        <dbReference type="ARBA" id="ARBA00023002"/>
    </source>
</evidence>
<dbReference type="InterPro" id="IPR002701">
    <property type="entry name" value="CM_II_prokaryot"/>
</dbReference>
<organism evidence="5 6">
    <name type="scientific">Corallincola platygyrae</name>
    <dbReference type="NCBI Taxonomy" id="1193278"/>
    <lineage>
        <taxon>Bacteria</taxon>
        <taxon>Pseudomonadati</taxon>
        <taxon>Pseudomonadota</taxon>
        <taxon>Gammaproteobacteria</taxon>
        <taxon>Alteromonadales</taxon>
        <taxon>Psychromonadaceae</taxon>
        <taxon>Corallincola</taxon>
    </lineage>
</organism>
<dbReference type="PIRSF" id="PIRSF001499">
    <property type="entry name" value="Chor_mut_pdh_Tpr"/>
    <property type="match status" value="1"/>
</dbReference>
<dbReference type="PROSITE" id="PS51168">
    <property type="entry name" value="CHORISMATE_MUT_2"/>
    <property type="match status" value="1"/>
</dbReference>
<dbReference type="InterPro" id="IPR050812">
    <property type="entry name" value="Preph/Arog_dehydrog"/>
</dbReference>
<evidence type="ECO:0000313" key="5">
    <source>
        <dbReference type="EMBL" id="MFD2095859.1"/>
    </source>
</evidence>
<evidence type="ECO:0000259" key="3">
    <source>
        <dbReference type="PROSITE" id="PS51168"/>
    </source>
</evidence>
<dbReference type="InterPro" id="IPR036291">
    <property type="entry name" value="NAD(P)-bd_dom_sf"/>
</dbReference>
<dbReference type="SUPFAM" id="SSF51735">
    <property type="entry name" value="NAD(P)-binding Rossmann-fold domains"/>
    <property type="match status" value="1"/>
</dbReference>
<keyword evidence="2" id="KW-0057">Aromatic amino acid biosynthesis</keyword>
<dbReference type="Gene3D" id="3.40.50.720">
    <property type="entry name" value="NAD(P)-binding Rossmann-like Domain"/>
    <property type="match status" value="1"/>
</dbReference>
<reference evidence="6" key="1">
    <citation type="journal article" date="2019" name="Int. J. Syst. Evol. Microbiol.">
        <title>The Global Catalogue of Microorganisms (GCM) 10K type strain sequencing project: providing services to taxonomists for standard genome sequencing and annotation.</title>
        <authorList>
            <consortium name="The Broad Institute Genomics Platform"/>
            <consortium name="The Broad Institute Genome Sequencing Center for Infectious Disease"/>
            <person name="Wu L."/>
            <person name="Ma J."/>
        </authorList>
    </citation>
    <scope>NUCLEOTIDE SEQUENCE [LARGE SCALE GENOMIC DNA]</scope>
    <source>
        <strain evidence="6">CGMCC 1.10992</strain>
    </source>
</reference>
<dbReference type="NCBIfam" id="TIGR01799">
    <property type="entry name" value="CM_T"/>
    <property type="match status" value="1"/>
</dbReference>